<evidence type="ECO:0000256" key="1">
    <source>
        <dbReference type="ARBA" id="ARBA00022741"/>
    </source>
</evidence>
<feature type="domain" description="DNA2/NAM7 helicase-like C-terminal" evidence="6">
    <location>
        <begin position="204"/>
        <end position="311"/>
    </location>
</feature>
<dbReference type="InterPro" id="IPR050534">
    <property type="entry name" value="Coronavir_polyprotein_1ab"/>
</dbReference>
<dbReference type="CDD" id="cd18808">
    <property type="entry name" value="SF1_C_Upf1"/>
    <property type="match status" value="1"/>
</dbReference>
<evidence type="ECO:0000256" key="3">
    <source>
        <dbReference type="ARBA" id="ARBA00022806"/>
    </source>
</evidence>
<dbReference type="GO" id="GO:0005524">
    <property type="term" value="F:ATP binding"/>
    <property type="evidence" value="ECO:0007669"/>
    <property type="project" value="UniProtKB-KW"/>
</dbReference>
<dbReference type="PANTHER" id="PTHR43788">
    <property type="entry name" value="DNA2/NAM7 HELICASE FAMILY MEMBER"/>
    <property type="match status" value="1"/>
</dbReference>
<dbReference type="AlphaFoldDB" id="A0A0C2FBP6"/>
<dbReference type="SUPFAM" id="SSF52540">
    <property type="entry name" value="P-loop containing nucleoside triphosphate hydrolases"/>
    <property type="match status" value="1"/>
</dbReference>
<evidence type="ECO:0000313" key="8">
    <source>
        <dbReference type="Proteomes" id="UP000054047"/>
    </source>
</evidence>
<dbReference type="PANTHER" id="PTHR43788:SF16">
    <property type="entry name" value="HELICASE WITH ZINC FINGER 2"/>
    <property type="match status" value="1"/>
</dbReference>
<dbReference type="Proteomes" id="UP000054047">
    <property type="component" value="Unassembled WGS sequence"/>
</dbReference>
<evidence type="ECO:0000256" key="4">
    <source>
        <dbReference type="ARBA" id="ARBA00022840"/>
    </source>
</evidence>
<dbReference type="OrthoDB" id="5872378at2759"/>
<evidence type="ECO:0000259" key="6">
    <source>
        <dbReference type="Pfam" id="PF13087"/>
    </source>
</evidence>
<dbReference type="Pfam" id="PF13087">
    <property type="entry name" value="AAA_12"/>
    <property type="match status" value="1"/>
</dbReference>
<evidence type="ECO:0000256" key="2">
    <source>
        <dbReference type="ARBA" id="ARBA00022801"/>
    </source>
</evidence>
<dbReference type="InterPro" id="IPR041679">
    <property type="entry name" value="DNA2/NAM7-like_C"/>
</dbReference>
<name>A0A0C2FBP6_9BILA</name>
<dbReference type="EMBL" id="KN779549">
    <property type="protein sequence ID" value="KIH44199.1"/>
    <property type="molecule type" value="Genomic_DNA"/>
</dbReference>
<proteinExistence type="predicted"/>
<dbReference type="GO" id="GO:0043139">
    <property type="term" value="F:5'-3' DNA helicase activity"/>
    <property type="evidence" value="ECO:0007669"/>
    <property type="project" value="TreeGrafter"/>
</dbReference>
<dbReference type="InterPro" id="IPR047187">
    <property type="entry name" value="SF1_C_Upf1"/>
</dbReference>
<keyword evidence="1" id="KW-0547">Nucleotide-binding</keyword>
<evidence type="ECO:0000313" key="7">
    <source>
        <dbReference type="EMBL" id="KIH44199.1"/>
    </source>
</evidence>
<feature type="region of interest" description="Disordered" evidence="5">
    <location>
        <begin position="1"/>
        <end position="20"/>
    </location>
</feature>
<keyword evidence="4" id="KW-0067">ATP-binding</keyword>
<dbReference type="GO" id="GO:0016787">
    <property type="term" value="F:hydrolase activity"/>
    <property type="evidence" value="ECO:0007669"/>
    <property type="project" value="UniProtKB-KW"/>
</dbReference>
<dbReference type="InterPro" id="IPR027417">
    <property type="entry name" value="P-loop_NTPase"/>
</dbReference>
<keyword evidence="3" id="KW-0347">Helicase</keyword>
<feature type="non-terminal residue" evidence="7">
    <location>
        <position position="1"/>
    </location>
</feature>
<accession>A0A0C2FBP6</accession>
<keyword evidence="8" id="KW-1185">Reference proteome</keyword>
<evidence type="ECO:0000256" key="5">
    <source>
        <dbReference type="SAM" id="MobiDB-lite"/>
    </source>
</evidence>
<reference evidence="7 8" key="1">
    <citation type="submission" date="2013-12" db="EMBL/GenBank/DDBJ databases">
        <title>Draft genome of the parsitic nematode Ancylostoma duodenale.</title>
        <authorList>
            <person name="Mitreva M."/>
        </authorList>
    </citation>
    <scope>NUCLEOTIDE SEQUENCE [LARGE SCALE GENOMIC DNA]</scope>
    <source>
        <strain evidence="7 8">Zhejiang</strain>
    </source>
</reference>
<dbReference type="Gene3D" id="3.40.50.300">
    <property type="entry name" value="P-loop containing nucleotide triphosphate hydrolases"/>
    <property type="match status" value="1"/>
</dbReference>
<organism evidence="7 8">
    <name type="scientific">Ancylostoma duodenale</name>
    <dbReference type="NCBI Taxonomy" id="51022"/>
    <lineage>
        <taxon>Eukaryota</taxon>
        <taxon>Metazoa</taxon>
        <taxon>Ecdysozoa</taxon>
        <taxon>Nematoda</taxon>
        <taxon>Chromadorea</taxon>
        <taxon>Rhabditida</taxon>
        <taxon>Rhabditina</taxon>
        <taxon>Rhabditomorpha</taxon>
        <taxon>Strongyloidea</taxon>
        <taxon>Ancylostomatidae</taxon>
        <taxon>Ancylostomatinae</taxon>
        <taxon>Ancylostoma</taxon>
    </lineage>
</organism>
<gene>
    <name evidence="7" type="ORF">ANCDUO_25783</name>
</gene>
<sequence>LCSPEGGHSPRITPFSGDGESPQFSIWLRRLEDILRMRAIAPTSEQKANFLVGYLDGVAREKIEELSLDERKDFDRIVAHLKNYFESPQQRNMARQLLSSCRQEIGESATIFPNRLLNLVRAATSGQDQATQKERVLEEFVARLPPDIRYYVKLDEPVTFEQAVNKAQTVEQLLAEATVDRLINPTSALSSSTPPVQALQTRHVRFQNSTDDSSVYQALVRGMLEQSVDSSSIALITFYKEQHRCLEDFAKETGIDISTVDSVQGRERDVVILLTTKTDSDLDASEFLDAPRRMNVALTRCRHGQMVVGHRPSLARLPQWRRVIHWALDRMAVIPDADVQRLFGDQ</sequence>
<keyword evidence="2" id="KW-0378">Hydrolase</keyword>
<protein>
    <recommendedName>
        <fullName evidence="6">DNA2/NAM7 helicase-like C-terminal domain-containing protein</fullName>
    </recommendedName>
</protein>